<keyword evidence="1" id="KW-0472">Membrane</keyword>
<organism evidence="3 4">
    <name type="scientific">Lampropedia aestuarii</name>
    <dbReference type="NCBI Taxonomy" id="2562762"/>
    <lineage>
        <taxon>Bacteria</taxon>
        <taxon>Pseudomonadati</taxon>
        <taxon>Pseudomonadota</taxon>
        <taxon>Betaproteobacteria</taxon>
        <taxon>Burkholderiales</taxon>
        <taxon>Comamonadaceae</taxon>
        <taxon>Lampropedia</taxon>
    </lineage>
</organism>
<gene>
    <name evidence="3" type="ORF">E8K88_01360</name>
</gene>
<reference evidence="3 4" key="1">
    <citation type="submission" date="2019-04" db="EMBL/GenBank/DDBJ databases">
        <title>Lampropedia sp YIM MLB12 draf genome.</title>
        <authorList>
            <person name="Wang Y.-X."/>
        </authorList>
    </citation>
    <scope>NUCLEOTIDE SEQUENCE [LARGE SCALE GENOMIC DNA]</scope>
    <source>
        <strain evidence="3 4">YIM MLB12</strain>
    </source>
</reference>
<evidence type="ECO:0000256" key="1">
    <source>
        <dbReference type="SAM" id="Phobius"/>
    </source>
</evidence>
<dbReference type="InterPro" id="IPR018551">
    <property type="entry name" value="DUF2007"/>
</dbReference>
<keyword evidence="1" id="KW-1133">Transmembrane helix</keyword>
<keyword evidence="1" id="KW-0812">Transmembrane</keyword>
<sequence>MLHCIQPHCRLFKPPLLTVTKLGHRLLLTKHSHPSKYLTDATLPMKHLCSVHSRQEAEDIVTHFESNGIPLVLSNVDSNRLMMGTFLTVDIWVGIDSQFDEARALLQDPHYQVQHPEDPLAFHQQWEALKNGPSPLPTWVMNFSVCLVLLLLVIWVLWSANS</sequence>
<protein>
    <submittedName>
        <fullName evidence="3">DUF2007 domain-containing protein</fullName>
    </submittedName>
</protein>
<evidence type="ECO:0000313" key="3">
    <source>
        <dbReference type="EMBL" id="THJ36569.1"/>
    </source>
</evidence>
<evidence type="ECO:0000313" key="4">
    <source>
        <dbReference type="Proteomes" id="UP000306236"/>
    </source>
</evidence>
<accession>A0A4S5BVL9</accession>
<dbReference type="AlphaFoldDB" id="A0A4S5BVL9"/>
<proteinExistence type="predicted"/>
<evidence type="ECO:0000259" key="2">
    <source>
        <dbReference type="Pfam" id="PF09413"/>
    </source>
</evidence>
<comment type="caution">
    <text evidence="3">The sequence shown here is derived from an EMBL/GenBank/DDBJ whole genome shotgun (WGS) entry which is preliminary data.</text>
</comment>
<feature type="transmembrane region" description="Helical" evidence="1">
    <location>
        <begin position="139"/>
        <end position="158"/>
    </location>
</feature>
<name>A0A4S5BVL9_9BURK</name>
<feature type="domain" description="DUF2007" evidence="2">
    <location>
        <begin position="45"/>
        <end position="108"/>
    </location>
</feature>
<dbReference type="Proteomes" id="UP000306236">
    <property type="component" value="Unassembled WGS sequence"/>
</dbReference>
<keyword evidence="4" id="KW-1185">Reference proteome</keyword>
<dbReference type="EMBL" id="SSWX01000001">
    <property type="protein sequence ID" value="THJ36569.1"/>
    <property type="molecule type" value="Genomic_DNA"/>
</dbReference>
<dbReference type="Pfam" id="PF09413">
    <property type="entry name" value="DUF2007"/>
    <property type="match status" value="1"/>
</dbReference>